<keyword evidence="1" id="KW-0812">Transmembrane</keyword>
<keyword evidence="1" id="KW-1133">Transmembrane helix</keyword>
<feature type="transmembrane region" description="Helical" evidence="1">
    <location>
        <begin position="154"/>
        <end position="176"/>
    </location>
</feature>
<keyword evidence="1" id="KW-0472">Membrane</keyword>
<sequence length="758" mass="86033">MNGFLLTANVYVELTDKILELLIIPTITAGLLAGLVLLVNLFARKWLTAGQMGLLWALVLIRLAIPYGAAPESSFSLTNLVFGFIEEATADESPRDGYEAYALQPLPEPWPVPDATPALANTTQMNQFQFHEPRPPEVSFTKTFFEYFVTFLEWFFRILPPLWFAGALFLLIQTLISHGRFTQKIQQLPACTNQRLLQLWNTCCEKVSFRRSVPLILCDDIAQPSVMGARTPRLLLPTDLTELSDQQLTLIMLHELAHLKQRDLWVNWCLFGLRLLHWWNPLYWLASTRYQSLREQSRDAMVLRWREQQSPDSAECNPSREFSELLLILAQRDPGAHWRVSLPVSLLGFLKFPFRKRSLANRLKALRTATVKVHPLHTTAVILVIALFAATGLADVKDPPPQPQNPAEHDRRLNLYANLDLPEVFNTTDSEPLQLRTIQVENVVRKISDHHGISEAEAQKYLLIHVDFLLGIHNRTYTYFGKPLKQASAKYDQQNRLVVHAPNSLHGELHQQLRAWEQSGPKQISIEVRFAELSTDVLAKSHITWDALEADVAPPLESDFETLSNSREPVVKSSAIIEEYFPVRVTTLTPAQEAQFIQAAQSDSRSNIMFAPKVTLFNGQRATISDLVSRPFVIGLKKQEGEQLQPRIKAIDEGRNLTLRTVVSASGDEVNLKGLFELSQIVDVNLFTTPVAGKDAVIQIPRVHRQRISVASQLKDQQCLLICIPPTFQQKQFQYVILRVQILDEPKQESSPEVPFDE</sequence>
<dbReference type="AlphaFoldDB" id="A0A518IJN7"/>
<dbReference type="OrthoDB" id="219918at2"/>
<dbReference type="Gene3D" id="3.30.2010.10">
    <property type="entry name" value="Metalloproteases ('zincins'), catalytic domain"/>
    <property type="match status" value="1"/>
</dbReference>
<feature type="domain" description="Peptidase M56" evidence="2">
    <location>
        <begin position="26"/>
        <end position="305"/>
    </location>
</feature>
<organism evidence="3 4">
    <name type="scientific">Gimesia fumaroli</name>
    <dbReference type="NCBI Taxonomy" id="2527976"/>
    <lineage>
        <taxon>Bacteria</taxon>
        <taxon>Pseudomonadati</taxon>
        <taxon>Planctomycetota</taxon>
        <taxon>Planctomycetia</taxon>
        <taxon>Planctomycetales</taxon>
        <taxon>Planctomycetaceae</taxon>
        <taxon>Gimesia</taxon>
    </lineage>
</organism>
<dbReference type="KEGG" id="gfm:Enr17x_53810"/>
<dbReference type="InterPro" id="IPR008756">
    <property type="entry name" value="Peptidase_M56"/>
</dbReference>
<dbReference type="EMBL" id="CP037452">
    <property type="protein sequence ID" value="QDV53307.1"/>
    <property type="molecule type" value="Genomic_DNA"/>
</dbReference>
<protein>
    <submittedName>
        <fullName evidence="3">Regulatory protein BlaR1</fullName>
    </submittedName>
</protein>
<dbReference type="CDD" id="cd07341">
    <property type="entry name" value="M56_BlaR1_MecR1_like"/>
    <property type="match status" value="1"/>
</dbReference>
<gene>
    <name evidence="3" type="primary">blaR1_17</name>
    <name evidence="3" type="ORF">Enr17x_53810</name>
</gene>
<proteinExistence type="predicted"/>
<evidence type="ECO:0000313" key="4">
    <source>
        <dbReference type="Proteomes" id="UP000318313"/>
    </source>
</evidence>
<dbReference type="InterPro" id="IPR052173">
    <property type="entry name" value="Beta-lactam_resp_regulator"/>
</dbReference>
<evidence type="ECO:0000259" key="2">
    <source>
        <dbReference type="Pfam" id="PF05569"/>
    </source>
</evidence>
<dbReference type="PANTHER" id="PTHR34978:SF3">
    <property type="entry name" value="SLR0241 PROTEIN"/>
    <property type="match status" value="1"/>
</dbReference>
<evidence type="ECO:0000313" key="3">
    <source>
        <dbReference type="EMBL" id="QDV53307.1"/>
    </source>
</evidence>
<dbReference type="RefSeq" id="WP_145312735.1">
    <property type="nucleotide sequence ID" value="NZ_CP037452.1"/>
</dbReference>
<reference evidence="3 4" key="1">
    <citation type="submission" date="2019-03" db="EMBL/GenBank/DDBJ databases">
        <title>Deep-cultivation of Planctomycetes and their phenomic and genomic characterization uncovers novel biology.</title>
        <authorList>
            <person name="Wiegand S."/>
            <person name="Jogler M."/>
            <person name="Boedeker C."/>
            <person name="Pinto D."/>
            <person name="Vollmers J."/>
            <person name="Rivas-Marin E."/>
            <person name="Kohn T."/>
            <person name="Peeters S.H."/>
            <person name="Heuer A."/>
            <person name="Rast P."/>
            <person name="Oberbeckmann S."/>
            <person name="Bunk B."/>
            <person name="Jeske O."/>
            <person name="Meyerdierks A."/>
            <person name="Storesund J.E."/>
            <person name="Kallscheuer N."/>
            <person name="Luecker S."/>
            <person name="Lage O.M."/>
            <person name="Pohl T."/>
            <person name="Merkel B.J."/>
            <person name="Hornburger P."/>
            <person name="Mueller R.-W."/>
            <person name="Bruemmer F."/>
            <person name="Labrenz M."/>
            <person name="Spormann A.M."/>
            <person name="Op den Camp H."/>
            <person name="Overmann J."/>
            <person name="Amann R."/>
            <person name="Jetten M.S.M."/>
            <person name="Mascher T."/>
            <person name="Medema M.H."/>
            <person name="Devos D.P."/>
            <person name="Kaster A.-K."/>
            <person name="Ovreas L."/>
            <person name="Rohde M."/>
            <person name="Galperin M.Y."/>
            <person name="Jogler C."/>
        </authorList>
    </citation>
    <scope>NUCLEOTIDE SEQUENCE [LARGE SCALE GENOMIC DNA]</scope>
    <source>
        <strain evidence="3 4">Enr17</strain>
    </source>
</reference>
<keyword evidence="4" id="KW-1185">Reference proteome</keyword>
<dbReference type="Pfam" id="PF05569">
    <property type="entry name" value="Peptidase_M56"/>
    <property type="match status" value="1"/>
</dbReference>
<feature type="transmembrane region" description="Helical" evidence="1">
    <location>
        <begin position="22"/>
        <end position="42"/>
    </location>
</feature>
<accession>A0A518IJN7</accession>
<dbReference type="Proteomes" id="UP000318313">
    <property type="component" value="Chromosome"/>
</dbReference>
<evidence type="ECO:0000256" key="1">
    <source>
        <dbReference type="SAM" id="Phobius"/>
    </source>
</evidence>
<name>A0A518IJN7_9PLAN</name>
<dbReference type="PANTHER" id="PTHR34978">
    <property type="entry name" value="POSSIBLE SENSOR-TRANSDUCER PROTEIN BLAR"/>
    <property type="match status" value="1"/>
</dbReference>